<dbReference type="eggNOG" id="ENOG502RYTU">
    <property type="taxonomic scope" value="Eukaryota"/>
</dbReference>
<name>C5WQQ9_SORBI</name>
<feature type="region of interest" description="Disordered" evidence="1">
    <location>
        <begin position="1"/>
        <end position="51"/>
    </location>
</feature>
<dbReference type="HOGENOM" id="CLU_024164_0_0_1"/>
<feature type="compositionally biased region" description="Low complexity" evidence="1">
    <location>
        <begin position="36"/>
        <end position="51"/>
    </location>
</feature>
<dbReference type="InterPro" id="IPR011990">
    <property type="entry name" value="TPR-like_helical_dom_sf"/>
</dbReference>
<dbReference type="KEGG" id="sbi:8055595"/>
<dbReference type="Gramene" id="EER91874">
    <property type="protein sequence ID" value="EER91874"/>
    <property type="gene ID" value="SORBI_3001G286000"/>
</dbReference>
<reference evidence="3" key="2">
    <citation type="journal article" date="2018" name="Plant J.">
        <title>The Sorghum bicolor reference genome: improved assembly, gene annotations, a transcriptome atlas, and signatures of genome organization.</title>
        <authorList>
            <person name="McCormick R.F."/>
            <person name="Truong S.K."/>
            <person name="Sreedasyam A."/>
            <person name="Jenkins J."/>
            <person name="Shu S."/>
            <person name="Sims D."/>
            <person name="Kennedy M."/>
            <person name="Amirebrahimi M."/>
            <person name="Weers B.D."/>
            <person name="McKinley B."/>
            <person name="Mattison A."/>
            <person name="Morishige D.T."/>
            <person name="Grimwood J."/>
            <person name="Schmutz J."/>
            <person name="Mullet J.E."/>
        </authorList>
    </citation>
    <scope>NUCLEOTIDE SEQUENCE [LARGE SCALE GENOMIC DNA]</scope>
    <source>
        <strain evidence="3">cv. BTx623</strain>
    </source>
</reference>
<accession>C5WQQ9</accession>
<gene>
    <name evidence="2" type="ORF">SORBI_3001G286000</name>
</gene>
<feature type="region of interest" description="Disordered" evidence="1">
    <location>
        <begin position="84"/>
        <end position="120"/>
    </location>
</feature>
<proteinExistence type="predicted"/>
<dbReference type="SUPFAM" id="SSF48452">
    <property type="entry name" value="TPR-like"/>
    <property type="match status" value="1"/>
</dbReference>
<dbReference type="InParanoid" id="C5WQQ9"/>
<dbReference type="EMBL" id="CM000760">
    <property type="protein sequence ID" value="EER91874.1"/>
    <property type="molecule type" value="Genomic_DNA"/>
</dbReference>
<keyword evidence="3" id="KW-1185">Reference proteome</keyword>
<dbReference type="Proteomes" id="UP000000768">
    <property type="component" value="Chromosome 1"/>
</dbReference>
<dbReference type="Gene3D" id="1.25.40.10">
    <property type="entry name" value="Tetratricopeptide repeat domain"/>
    <property type="match status" value="1"/>
</dbReference>
<reference evidence="2 3" key="1">
    <citation type="journal article" date="2009" name="Nature">
        <title>The Sorghum bicolor genome and the diversification of grasses.</title>
        <authorList>
            <person name="Paterson A.H."/>
            <person name="Bowers J.E."/>
            <person name="Bruggmann R."/>
            <person name="Dubchak I."/>
            <person name="Grimwood J."/>
            <person name="Gundlach H."/>
            <person name="Haberer G."/>
            <person name="Hellsten U."/>
            <person name="Mitros T."/>
            <person name="Poliakov A."/>
            <person name="Schmutz J."/>
            <person name="Spannagl M."/>
            <person name="Tang H."/>
            <person name="Wang X."/>
            <person name="Wicker T."/>
            <person name="Bharti A.K."/>
            <person name="Chapman J."/>
            <person name="Feltus F.A."/>
            <person name="Gowik U."/>
            <person name="Grigoriev I.V."/>
            <person name="Lyons E."/>
            <person name="Maher C.A."/>
            <person name="Martis M."/>
            <person name="Narechania A."/>
            <person name="Otillar R.P."/>
            <person name="Penning B.W."/>
            <person name="Salamov A.A."/>
            <person name="Wang Y."/>
            <person name="Zhang L."/>
            <person name="Carpita N.C."/>
            <person name="Freeling M."/>
            <person name="Gingle A.R."/>
            <person name="Hash C.T."/>
            <person name="Keller B."/>
            <person name="Klein P."/>
            <person name="Kresovich S."/>
            <person name="McCann M.C."/>
            <person name="Ming R."/>
            <person name="Peterson D.G."/>
            <person name="Mehboob-ur-Rahman"/>
            <person name="Ware D."/>
            <person name="Westhoff P."/>
            <person name="Mayer K.F."/>
            <person name="Messing J."/>
            <person name="Rokhsar D.S."/>
        </authorList>
    </citation>
    <scope>NUCLEOTIDE SEQUENCE [LARGE SCALE GENOMIC DNA]</scope>
    <source>
        <strain evidence="3">cv. BTx623</strain>
    </source>
</reference>
<feature type="compositionally biased region" description="Low complexity" evidence="1">
    <location>
        <begin position="1"/>
        <end position="20"/>
    </location>
</feature>
<evidence type="ECO:0000313" key="2">
    <source>
        <dbReference type="EMBL" id="EER91874.1"/>
    </source>
</evidence>
<dbReference type="STRING" id="4558.C5WQQ9"/>
<organism evidence="2 3">
    <name type="scientific">Sorghum bicolor</name>
    <name type="common">Sorghum</name>
    <name type="synonym">Sorghum vulgare</name>
    <dbReference type="NCBI Taxonomy" id="4558"/>
    <lineage>
        <taxon>Eukaryota</taxon>
        <taxon>Viridiplantae</taxon>
        <taxon>Streptophyta</taxon>
        <taxon>Embryophyta</taxon>
        <taxon>Tracheophyta</taxon>
        <taxon>Spermatophyta</taxon>
        <taxon>Magnoliopsida</taxon>
        <taxon>Liliopsida</taxon>
        <taxon>Poales</taxon>
        <taxon>Poaceae</taxon>
        <taxon>PACMAD clade</taxon>
        <taxon>Panicoideae</taxon>
        <taxon>Andropogonodae</taxon>
        <taxon>Andropogoneae</taxon>
        <taxon>Sorghinae</taxon>
        <taxon>Sorghum</taxon>
    </lineage>
</organism>
<dbReference type="PANTHER" id="PTHR26312:SF123">
    <property type="entry name" value="TETRATRICOPEPTIDE REPEAT (TPR)-LIKE SUPERFAMILY PROTEIN"/>
    <property type="match status" value="1"/>
</dbReference>
<dbReference type="FunCoup" id="C5WQQ9">
    <property type="interactions" value="10"/>
</dbReference>
<dbReference type="PANTHER" id="PTHR26312">
    <property type="entry name" value="TETRATRICOPEPTIDE REPEAT PROTEIN 5"/>
    <property type="match status" value="1"/>
</dbReference>
<feature type="compositionally biased region" description="Gly residues" evidence="1">
    <location>
        <begin position="98"/>
        <end position="120"/>
    </location>
</feature>
<evidence type="ECO:0000313" key="3">
    <source>
        <dbReference type="Proteomes" id="UP000000768"/>
    </source>
</evidence>
<dbReference type="OMA" id="WTNHRDE"/>
<sequence>MEAAGATSSRLARSASLSAARPHHRSRVARFPPSPQLTSLSAAAASPRALPLRRTRSDAELAYVARSAAVVVLRHAPIPAILEADEEERDSKAPAGVDGAGRNGGGSGGGGGGGGGQGQGSGCDMGEYYRRVLRVDPGNPLLLRNYGKYLHEVERDLSGAEGCYARALLACPGDADLLSLYGRVIWEARQEKDRAADYFERAVQAAPDDCYVLGSYASFLWDADDDEEEVGTRAADVKEETTSTVVASCDSPSLMPAC</sequence>
<dbReference type="OrthoDB" id="439046at2759"/>
<evidence type="ECO:0000256" key="1">
    <source>
        <dbReference type="SAM" id="MobiDB-lite"/>
    </source>
</evidence>
<protein>
    <submittedName>
        <fullName evidence="2">Uncharacterized protein</fullName>
    </submittedName>
</protein>
<dbReference type="AlphaFoldDB" id="C5WQQ9"/>